<dbReference type="InterPro" id="IPR001269">
    <property type="entry name" value="DUS_fam"/>
</dbReference>
<evidence type="ECO:0000256" key="6">
    <source>
        <dbReference type="ARBA" id="ARBA00022694"/>
    </source>
</evidence>
<evidence type="ECO:0000256" key="7">
    <source>
        <dbReference type="ARBA" id="ARBA00022857"/>
    </source>
</evidence>
<dbReference type="OrthoDB" id="9783413at2"/>
<keyword evidence="3" id="KW-0820">tRNA-binding</keyword>
<dbReference type="SUPFAM" id="SSF51395">
    <property type="entry name" value="FMN-linked oxidoreductases"/>
    <property type="match status" value="1"/>
</dbReference>
<evidence type="ECO:0000256" key="5">
    <source>
        <dbReference type="ARBA" id="ARBA00022643"/>
    </source>
</evidence>
<reference evidence="16 17" key="1">
    <citation type="submission" date="2018-12" db="EMBL/GenBank/DDBJ databases">
        <authorList>
            <person name="Yang Y."/>
        </authorList>
    </citation>
    <scope>NUCLEOTIDE SEQUENCE [LARGE SCALE GENOMIC DNA]</scope>
    <source>
        <strain evidence="16 17">L-25-5w-1</strain>
    </source>
</reference>
<dbReference type="GO" id="GO:0017150">
    <property type="term" value="F:tRNA dihydrouridine synthase activity"/>
    <property type="evidence" value="ECO:0007669"/>
    <property type="project" value="InterPro"/>
</dbReference>
<keyword evidence="8" id="KW-0694">RNA-binding</keyword>
<keyword evidence="9 12" id="KW-0560">Oxidoreductase</keyword>
<comment type="caution">
    <text evidence="16">The sequence shown here is derived from an EMBL/GenBank/DDBJ whole genome shotgun (WGS) entry which is preliminary data.</text>
</comment>
<keyword evidence="7" id="KW-0521">NADP</keyword>
<comment type="catalytic activity">
    <reaction evidence="11">
        <text>a 5,6-dihydrouridine in tRNA + NAD(+) = a uridine in tRNA + NADH + H(+)</text>
        <dbReference type="Rhea" id="RHEA:54452"/>
        <dbReference type="Rhea" id="RHEA-COMP:13339"/>
        <dbReference type="Rhea" id="RHEA-COMP:13887"/>
        <dbReference type="ChEBI" id="CHEBI:15378"/>
        <dbReference type="ChEBI" id="CHEBI:57540"/>
        <dbReference type="ChEBI" id="CHEBI:57945"/>
        <dbReference type="ChEBI" id="CHEBI:65315"/>
        <dbReference type="ChEBI" id="CHEBI:74443"/>
    </reaction>
</comment>
<evidence type="ECO:0000256" key="13">
    <source>
        <dbReference type="PIRSR" id="PIRSR006621-1"/>
    </source>
</evidence>
<dbReference type="Gene3D" id="1.10.1200.80">
    <property type="entry name" value="Putative flavin oxidoreducatase, domain 2"/>
    <property type="match status" value="1"/>
</dbReference>
<dbReference type="InterPro" id="IPR018517">
    <property type="entry name" value="tRNA_hU_synthase_CS"/>
</dbReference>
<dbReference type="GO" id="GO:0000049">
    <property type="term" value="F:tRNA binding"/>
    <property type="evidence" value="ECO:0007669"/>
    <property type="project" value="UniProtKB-KW"/>
</dbReference>
<feature type="binding site" evidence="14">
    <location>
        <position position="141"/>
    </location>
    <ligand>
        <name>FMN</name>
        <dbReference type="ChEBI" id="CHEBI:58210"/>
    </ligand>
</feature>
<accession>A0A431VLC4</accession>
<comment type="similarity">
    <text evidence="12">Belongs to the dus family.</text>
</comment>
<dbReference type="AlphaFoldDB" id="A0A431VLC4"/>
<feature type="binding site" evidence="14">
    <location>
        <position position="72"/>
    </location>
    <ligand>
        <name>FMN</name>
        <dbReference type="ChEBI" id="CHEBI:58210"/>
    </ligand>
</feature>
<dbReference type="InterPro" id="IPR013785">
    <property type="entry name" value="Aldolase_TIM"/>
</dbReference>
<evidence type="ECO:0000256" key="10">
    <source>
        <dbReference type="ARBA" id="ARBA00048205"/>
    </source>
</evidence>
<gene>
    <name evidence="16" type="primary">dusB</name>
    <name evidence="16" type="ORF">EJ903_02900</name>
</gene>
<keyword evidence="5 12" id="KW-0288">FMN</keyword>
<dbReference type="RefSeq" id="WP_126611965.1">
    <property type="nucleotide sequence ID" value="NZ_JBHUCY010000010.1"/>
</dbReference>
<dbReference type="CDD" id="cd02801">
    <property type="entry name" value="DUS_like_FMN"/>
    <property type="match status" value="1"/>
</dbReference>
<dbReference type="PROSITE" id="PS01136">
    <property type="entry name" value="UPF0034"/>
    <property type="match status" value="1"/>
</dbReference>
<feature type="binding site" evidence="14">
    <location>
        <begin position="226"/>
        <end position="227"/>
    </location>
    <ligand>
        <name>FMN</name>
        <dbReference type="ChEBI" id="CHEBI:58210"/>
    </ligand>
</feature>
<dbReference type="PANTHER" id="PTHR45846">
    <property type="entry name" value="TRNA-DIHYDROURIDINE(47) SYNTHASE [NAD(P)(+)]-LIKE"/>
    <property type="match status" value="1"/>
</dbReference>
<organism evidence="16 17">
    <name type="scientific">Azospirillum griseum</name>
    <dbReference type="NCBI Taxonomy" id="2496639"/>
    <lineage>
        <taxon>Bacteria</taxon>
        <taxon>Pseudomonadati</taxon>
        <taxon>Pseudomonadota</taxon>
        <taxon>Alphaproteobacteria</taxon>
        <taxon>Rhodospirillales</taxon>
        <taxon>Azospirillaceae</taxon>
        <taxon>Azospirillum</taxon>
    </lineage>
</organism>
<dbReference type="InterPro" id="IPR004652">
    <property type="entry name" value="DusB-like"/>
</dbReference>
<dbReference type="EC" id="1.3.1.-" evidence="12"/>
<keyword evidence="4 12" id="KW-0285">Flavoprotein</keyword>
<keyword evidence="17" id="KW-1185">Reference proteome</keyword>
<protein>
    <recommendedName>
        <fullName evidence="12">tRNA-dihydrouridine synthase</fullName>
        <ecNumber evidence="12">1.3.1.-</ecNumber>
    </recommendedName>
</protein>
<comment type="catalytic activity">
    <reaction evidence="10">
        <text>a 5,6-dihydrouridine in tRNA + NADP(+) = a uridine in tRNA + NADPH + H(+)</text>
        <dbReference type="Rhea" id="RHEA:23624"/>
        <dbReference type="Rhea" id="RHEA-COMP:13339"/>
        <dbReference type="Rhea" id="RHEA-COMP:13887"/>
        <dbReference type="ChEBI" id="CHEBI:15378"/>
        <dbReference type="ChEBI" id="CHEBI:57783"/>
        <dbReference type="ChEBI" id="CHEBI:58349"/>
        <dbReference type="ChEBI" id="CHEBI:65315"/>
        <dbReference type="ChEBI" id="CHEBI:74443"/>
    </reaction>
</comment>
<dbReference type="NCBIfam" id="TIGR00737">
    <property type="entry name" value="nifR3_yhdG"/>
    <property type="match status" value="1"/>
</dbReference>
<evidence type="ECO:0000256" key="3">
    <source>
        <dbReference type="ARBA" id="ARBA00022555"/>
    </source>
</evidence>
<evidence type="ECO:0000313" key="16">
    <source>
        <dbReference type="EMBL" id="RTR23499.1"/>
    </source>
</evidence>
<evidence type="ECO:0000256" key="9">
    <source>
        <dbReference type="ARBA" id="ARBA00023002"/>
    </source>
</evidence>
<dbReference type="PIRSF" id="PIRSF006621">
    <property type="entry name" value="Dus"/>
    <property type="match status" value="1"/>
</dbReference>
<sequence>MTLQIGPITLAGPVILAPMSGVTDLPFRRLVKRAGCGLVVSEMVASQAMIRENRETLRMVQTEPEEFPMAVQLAGCEPEVMAEAAKLNEDRGAALIDLNFGCPVKKVVNGNAGSSLMRDEVHAARILEATVKAVRIPVTLKMRTGWDESNRNAPTLARIAQDCGIKMITVHGRTRNQFYTGSADWSFVRRVKEAVSLPVIVNGDITSLEAVDAALAQSGADGVMIGRGAYGRPWFPAQVMRHLEGGTPLPDPSLPERMDTLLEHFDAMLTHYGVEGGVRVARKHVAWYTTGIRDSNEFRQEVNRLGDPEAVRRCIRDFFLPAIERMAA</sequence>
<keyword evidence="6 12" id="KW-0819">tRNA processing</keyword>
<dbReference type="InterPro" id="IPR024036">
    <property type="entry name" value="tRNA-dHydroUridine_Synthase_C"/>
</dbReference>
<evidence type="ECO:0000256" key="14">
    <source>
        <dbReference type="PIRSR" id="PIRSR006621-2"/>
    </source>
</evidence>
<name>A0A431VLC4_9PROT</name>
<dbReference type="PANTHER" id="PTHR45846:SF1">
    <property type="entry name" value="TRNA-DIHYDROURIDINE(47) SYNTHASE [NAD(P)(+)]-LIKE"/>
    <property type="match status" value="1"/>
</dbReference>
<keyword evidence="14" id="KW-0547">Nucleotide-binding</keyword>
<feature type="domain" description="DUS-like FMN-binding" evidence="15">
    <location>
        <begin position="15"/>
        <end position="310"/>
    </location>
</feature>
<comment type="cofactor">
    <cofactor evidence="1 12 14">
        <name>FMN</name>
        <dbReference type="ChEBI" id="CHEBI:58210"/>
    </cofactor>
</comment>
<evidence type="ECO:0000256" key="2">
    <source>
        <dbReference type="ARBA" id="ARBA00002790"/>
    </source>
</evidence>
<evidence type="ECO:0000256" key="8">
    <source>
        <dbReference type="ARBA" id="ARBA00022884"/>
    </source>
</evidence>
<dbReference type="Pfam" id="PF01207">
    <property type="entry name" value="Dus"/>
    <property type="match status" value="1"/>
</dbReference>
<evidence type="ECO:0000259" key="15">
    <source>
        <dbReference type="Pfam" id="PF01207"/>
    </source>
</evidence>
<evidence type="ECO:0000256" key="11">
    <source>
        <dbReference type="ARBA" id="ARBA00048802"/>
    </source>
</evidence>
<dbReference type="Gene3D" id="3.20.20.70">
    <property type="entry name" value="Aldolase class I"/>
    <property type="match status" value="1"/>
</dbReference>
<proteinExistence type="inferred from homology"/>
<dbReference type="InterPro" id="IPR035587">
    <property type="entry name" value="DUS-like_FMN-bd"/>
</dbReference>
<evidence type="ECO:0000256" key="1">
    <source>
        <dbReference type="ARBA" id="ARBA00001917"/>
    </source>
</evidence>
<dbReference type="GO" id="GO:0050660">
    <property type="term" value="F:flavin adenine dinucleotide binding"/>
    <property type="evidence" value="ECO:0007669"/>
    <property type="project" value="InterPro"/>
</dbReference>
<dbReference type="Proteomes" id="UP000277007">
    <property type="component" value="Unassembled WGS sequence"/>
</dbReference>
<evidence type="ECO:0000313" key="17">
    <source>
        <dbReference type="Proteomes" id="UP000277007"/>
    </source>
</evidence>
<dbReference type="EMBL" id="RXMA01000002">
    <property type="protein sequence ID" value="RTR23499.1"/>
    <property type="molecule type" value="Genomic_DNA"/>
</dbReference>
<feature type="active site" description="Proton donor" evidence="13">
    <location>
        <position position="102"/>
    </location>
</feature>
<comment type="function">
    <text evidence="2 12">Catalyzes the synthesis of 5,6-dihydrouridine (D), a modified base found in the D-loop of most tRNAs, via the reduction of the C5-C6 double bond in target uridines.</text>
</comment>
<feature type="binding site" evidence="14">
    <location>
        <position position="171"/>
    </location>
    <ligand>
        <name>FMN</name>
        <dbReference type="ChEBI" id="CHEBI:58210"/>
    </ligand>
</feature>
<evidence type="ECO:0000256" key="4">
    <source>
        <dbReference type="ARBA" id="ARBA00022630"/>
    </source>
</evidence>
<evidence type="ECO:0000256" key="12">
    <source>
        <dbReference type="PIRNR" id="PIRNR006621"/>
    </source>
</evidence>